<feature type="transmembrane region" description="Helical" evidence="1">
    <location>
        <begin position="146"/>
        <end position="170"/>
    </location>
</feature>
<gene>
    <name evidence="3" type="ordered locus">sce5558</name>
</gene>
<feature type="transmembrane region" description="Helical" evidence="1">
    <location>
        <begin position="209"/>
        <end position="229"/>
    </location>
</feature>
<feature type="transmembrane region" description="Helical" evidence="1">
    <location>
        <begin position="32"/>
        <end position="49"/>
    </location>
</feature>
<feature type="transmembrane region" description="Helical" evidence="1">
    <location>
        <begin position="111"/>
        <end position="134"/>
    </location>
</feature>
<dbReference type="GO" id="GO:0080120">
    <property type="term" value="P:CAAX-box protein maturation"/>
    <property type="evidence" value="ECO:0007669"/>
    <property type="project" value="UniProtKB-ARBA"/>
</dbReference>
<keyword evidence="4" id="KW-1185">Reference proteome</keyword>
<sequence length="259" mass="26690">MGAPRLGWPRLCAVSAATLAYAAYPSAAADRALGLACFGVALASLLVVARAPDRAALHAPLLAVLTLAPTAVGLAAPWPLSLAAPLVVLALLARAVPALRASMPPLRRGSFGPAVLGWIAAIVLVSALALVLWVRLMRPDLTQMRALLPPVSLPLLLLGGLGFALFNALLEEAVFRLVFLGSLDAVTTSGWTAVLVQAAAFGLLHLRGFPSGAVGVGLAAIYAVMLGVLRRRAGGLLAPYVAHVAADLTIFALLLTWTR</sequence>
<dbReference type="GO" id="GO:0004175">
    <property type="term" value="F:endopeptidase activity"/>
    <property type="evidence" value="ECO:0007669"/>
    <property type="project" value="UniProtKB-ARBA"/>
</dbReference>
<evidence type="ECO:0000259" key="2">
    <source>
        <dbReference type="Pfam" id="PF02517"/>
    </source>
</evidence>
<feature type="transmembrane region" description="Helical" evidence="1">
    <location>
        <begin position="82"/>
        <end position="99"/>
    </location>
</feature>
<keyword evidence="1" id="KW-0472">Membrane</keyword>
<dbReference type="eggNOG" id="COG1266">
    <property type="taxonomic scope" value="Bacteria"/>
</dbReference>
<protein>
    <submittedName>
        <fullName evidence="3">Membrane protein</fullName>
    </submittedName>
</protein>
<name>A9G344_SORC5</name>
<feature type="domain" description="CAAX prenyl protease 2/Lysostaphin resistance protein A-like" evidence="2">
    <location>
        <begin position="156"/>
        <end position="248"/>
    </location>
</feature>
<dbReference type="HOGENOM" id="CLU_1073257_0_0_7"/>
<keyword evidence="1" id="KW-0812">Transmembrane</keyword>
<dbReference type="KEGG" id="scl:sce5558"/>
<organism evidence="3 4">
    <name type="scientific">Sorangium cellulosum (strain So ce56)</name>
    <name type="common">Polyangium cellulosum (strain So ce56)</name>
    <dbReference type="NCBI Taxonomy" id="448385"/>
    <lineage>
        <taxon>Bacteria</taxon>
        <taxon>Pseudomonadati</taxon>
        <taxon>Myxococcota</taxon>
        <taxon>Polyangia</taxon>
        <taxon>Polyangiales</taxon>
        <taxon>Polyangiaceae</taxon>
        <taxon>Sorangium</taxon>
    </lineage>
</organism>
<keyword evidence="1" id="KW-1133">Transmembrane helix</keyword>
<dbReference type="AlphaFoldDB" id="A9G344"/>
<proteinExistence type="predicted"/>
<reference evidence="3 4" key="1">
    <citation type="journal article" date="2007" name="Nat. Biotechnol.">
        <title>Complete genome sequence of the myxobacterium Sorangium cellulosum.</title>
        <authorList>
            <person name="Schneiker S."/>
            <person name="Perlova O."/>
            <person name="Kaiser O."/>
            <person name="Gerth K."/>
            <person name="Alici A."/>
            <person name="Altmeyer M.O."/>
            <person name="Bartels D."/>
            <person name="Bekel T."/>
            <person name="Beyer S."/>
            <person name="Bode E."/>
            <person name="Bode H.B."/>
            <person name="Bolten C.J."/>
            <person name="Choudhuri J.V."/>
            <person name="Doss S."/>
            <person name="Elnakady Y.A."/>
            <person name="Frank B."/>
            <person name="Gaigalat L."/>
            <person name="Goesmann A."/>
            <person name="Groeger C."/>
            <person name="Gross F."/>
            <person name="Jelsbak L."/>
            <person name="Jelsbak L."/>
            <person name="Kalinowski J."/>
            <person name="Kegler C."/>
            <person name="Knauber T."/>
            <person name="Konietzny S."/>
            <person name="Kopp M."/>
            <person name="Krause L."/>
            <person name="Krug D."/>
            <person name="Linke B."/>
            <person name="Mahmud T."/>
            <person name="Martinez-Arias R."/>
            <person name="McHardy A.C."/>
            <person name="Merai M."/>
            <person name="Meyer F."/>
            <person name="Mormann S."/>
            <person name="Munoz-Dorado J."/>
            <person name="Perez J."/>
            <person name="Pradella S."/>
            <person name="Rachid S."/>
            <person name="Raddatz G."/>
            <person name="Rosenau F."/>
            <person name="Rueckert C."/>
            <person name="Sasse F."/>
            <person name="Scharfe M."/>
            <person name="Schuster S.C."/>
            <person name="Suen G."/>
            <person name="Treuner-Lange A."/>
            <person name="Velicer G.J."/>
            <person name="Vorholter F.-J."/>
            <person name="Weissman K.J."/>
            <person name="Welch R.D."/>
            <person name="Wenzel S.C."/>
            <person name="Whitworth D.E."/>
            <person name="Wilhelm S."/>
            <person name="Wittmann C."/>
            <person name="Bloecker H."/>
            <person name="Puehler A."/>
            <person name="Mueller R."/>
        </authorList>
    </citation>
    <scope>NUCLEOTIDE SEQUENCE [LARGE SCALE GENOMIC DNA]</scope>
    <source>
        <strain evidence="4">So ce56</strain>
    </source>
</reference>
<dbReference type="Pfam" id="PF02517">
    <property type="entry name" value="Rce1-like"/>
    <property type="match status" value="1"/>
</dbReference>
<dbReference type="STRING" id="448385.sce5558"/>
<evidence type="ECO:0000256" key="1">
    <source>
        <dbReference type="SAM" id="Phobius"/>
    </source>
</evidence>
<dbReference type="InterPro" id="IPR003675">
    <property type="entry name" value="Rce1/LyrA-like_dom"/>
</dbReference>
<feature type="transmembrane region" description="Helical" evidence="1">
    <location>
        <begin position="177"/>
        <end position="203"/>
    </location>
</feature>
<feature type="transmembrane region" description="Helical" evidence="1">
    <location>
        <begin position="236"/>
        <end position="257"/>
    </location>
</feature>
<dbReference type="Proteomes" id="UP000002139">
    <property type="component" value="Chromosome"/>
</dbReference>
<accession>A9G344</accession>
<evidence type="ECO:0000313" key="4">
    <source>
        <dbReference type="Proteomes" id="UP000002139"/>
    </source>
</evidence>
<dbReference type="EMBL" id="AM746676">
    <property type="protein sequence ID" value="CAN95721.1"/>
    <property type="molecule type" value="Genomic_DNA"/>
</dbReference>
<evidence type="ECO:0000313" key="3">
    <source>
        <dbReference type="EMBL" id="CAN95721.1"/>
    </source>
</evidence>